<dbReference type="Proteomes" id="UP000054007">
    <property type="component" value="Unassembled WGS sequence"/>
</dbReference>
<reference evidence="2 3" key="1">
    <citation type="journal article" date="2015" name="Fungal Genet. Biol.">
        <title>Evolution of novel wood decay mechanisms in Agaricales revealed by the genome sequences of Fistulina hepatica and Cylindrobasidium torrendii.</title>
        <authorList>
            <person name="Floudas D."/>
            <person name="Held B.W."/>
            <person name="Riley R."/>
            <person name="Nagy L.G."/>
            <person name="Koehler G."/>
            <person name="Ransdell A.S."/>
            <person name="Younus H."/>
            <person name="Chow J."/>
            <person name="Chiniquy J."/>
            <person name="Lipzen A."/>
            <person name="Tritt A."/>
            <person name="Sun H."/>
            <person name="Haridas S."/>
            <person name="LaButti K."/>
            <person name="Ohm R.A."/>
            <person name="Kues U."/>
            <person name="Blanchette R.A."/>
            <person name="Grigoriev I.V."/>
            <person name="Minto R.E."/>
            <person name="Hibbett D.S."/>
        </authorList>
    </citation>
    <scope>NUCLEOTIDE SEQUENCE [LARGE SCALE GENOMIC DNA]</scope>
    <source>
        <strain evidence="2 3">FP15055 ss-10</strain>
    </source>
</reference>
<proteinExistence type="predicted"/>
<dbReference type="GO" id="GO:0003676">
    <property type="term" value="F:nucleic acid binding"/>
    <property type="evidence" value="ECO:0007669"/>
    <property type="project" value="InterPro"/>
</dbReference>
<evidence type="ECO:0000259" key="1">
    <source>
        <dbReference type="Pfam" id="PF03184"/>
    </source>
</evidence>
<keyword evidence="3" id="KW-1185">Reference proteome</keyword>
<feature type="non-terminal residue" evidence="2">
    <location>
        <position position="1"/>
    </location>
</feature>
<feature type="domain" description="DDE-1" evidence="1">
    <location>
        <begin position="7"/>
        <end position="78"/>
    </location>
</feature>
<dbReference type="AlphaFoldDB" id="A0A0D7AV66"/>
<dbReference type="OrthoDB" id="3064354at2759"/>
<dbReference type="EMBL" id="KN880883">
    <property type="protein sequence ID" value="KIY61729.1"/>
    <property type="molecule type" value="Genomic_DNA"/>
</dbReference>
<accession>A0A0D7AV66</accession>
<organism evidence="2 3">
    <name type="scientific">Cylindrobasidium torrendii FP15055 ss-10</name>
    <dbReference type="NCBI Taxonomy" id="1314674"/>
    <lineage>
        <taxon>Eukaryota</taxon>
        <taxon>Fungi</taxon>
        <taxon>Dikarya</taxon>
        <taxon>Basidiomycota</taxon>
        <taxon>Agaricomycotina</taxon>
        <taxon>Agaricomycetes</taxon>
        <taxon>Agaricomycetidae</taxon>
        <taxon>Agaricales</taxon>
        <taxon>Marasmiineae</taxon>
        <taxon>Physalacriaceae</taxon>
        <taxon>Cylindrobasidium</taxon>
    </lineage>
</organism>
<gene>
    <name evidence="2" type="ORF">CYLTODRAFT_316594</name>
</gene>
<evidence type="ECO:0000313" key="2">
    <source>
        <dbReference type="EMBL" id="KIY61729.1"/>
    </source>
</evidence>
<feature type="non-terminal residue" evidence="2">
    <location>
        <position position="113"/>
    </location>
</feature>
<dbReference type="Pfam" id="PF03184">
    <property type="entry name" value="DDE_1"/>
    <property type="match status" value="1"/>
</dbReference>
<sequence>IITMARDKGIEFFSFPSHTTHKLQPLDVGVFGIVETNWGRHVDIVAAQGNRITKTNFISHYLEVRDKSLSKAAIVSAWKKCGLDPINPDIFDDRDFAPSWNTSIQLHVPENYP</sequence>
<dbReference type="InterPro" id="IPR004875">
    <property type="entry name" value="DDE_SF_endonuclease_dom"/>
</dbReference>
<evidence type="ECO:0000313" key="3">
    <source>
        <dbReference type="Proteomes" id="UP000054007"/>
    </source>
</evidence>
<name>A0A0D7AV66_9AGAR</name>
<protein>
    <recommendedName>
        <fullName evidence="1">DDE-1 domain-containing protein</fullName>
    </recommendedName>
</protein>